<feature type="domain" description="Periplasmic binding protein" evidence="4">
    <location>
        <begin position="73"/>
        <end position="320"/>
    </location>
</feature>
<dbReference type="InterPro" id="IPR050555">
    <property type="entry name" value="Bact_Solute-Bind_Prot2"/>
</dbReference>
<name>A0A7W6W6E7_9HYPH</name>
<organism evidence="5 6">
    <name type="scientific">Rhizobium esperanzae</name>
    <dbReference type="NCBI Taxonomy" id="1967781"/>
    <lineage>
        <taxon>Bacteria</taxon>
        <taxon>Pseudomonadati</taxon>
        <taxon>Pseudomonadota</taxon>
        <taxon>Alphaproteobacteria</taxon>
        <taxon>Hyphomicrobiales</taxon>
        <taxon>Rhizobiaceae</taxon>
        <taxon>Rhizobium/Agrobacterium group</taxon>
        <taxon>Rhizobium</taxon>
    </lineage>
</organism>
<reference evidence="5 6" key="1">
    <citation type="submission" date="2020-08" db="EMBL/GenBank/DDBJ databases">
        <title>Genomic Encyclopedia of Type Strains, Phase IV (KMG-V): Genome sequencing to study the core and pangenomes of soil and plant-associated prokaryotes.</title>
        <authorList>
            <person name="Whitman W."/>
        </authorList>
    </citation>
    <scope>NUCLEOTIDE SEQUENCE [LARGE SCALE GENOMIC DNA]</scope>
    <source>
        <strain evidence="5 6">SEMIA 4089</strain>
    </source>
</reference>
<dbReference type="SUPFAM" id="SSF53822">
    <property type="entry name" value="Periplasmic binding protein-like I"/>
    <property type="match status" value="1"/>
</dbReference>
<dbReference type="GO" id="GO:0030246">
    <property type="term" value="F:carbohydrate binding"/>
    <property type="evidence" value="ECO:0007669"/>
    <property type="project" value="TreeGrafter"/>
</dbReference>
<dbReference type="GO" id="GO:0030288">
    <property type="term" value="C:outer membrane-bounded periplasmic space"/>
    <property type="evidence" value="ECO:0007669"/>
    <property type="project" value="TreeGrafter"/>
</dbReference>
<comment type="caution">
    <text evidence="5">The sequence shown here is derived from an EMBL/GenBank/DDBJ whole genome shotgun (WGS) entry which is preliminary data.</text>
</comment>
<evidence type="ECO:0000256" key="2">
    <source>
        <dbReference type="ARBA" id="ARBA00007639"/>
    </source>
</evidence>
<dbReference type="Proteomes" id="UP000540909">
    <property type="component" value="Unassembled WGS sequence"/>
</dbReference>
<dbReference type="Pfam" id="PF13407">
    <property type="entry name" value="Peripla_BP_4"/>
    <property type="match status" value="1"/>
</dbReference>
<comment type="subcellular location">
    <subcellularLocation>
        <location evidence="1">Periplasm</location>
    </subcellularLocation>
</comment>
<keyword evidence="3" id="KW-1133">Transmembrane helix</keyword>
<dbReference type="Gene3D" id="3.40.50.2300">
    <property type="match status" value="2"/>
</dbReference>
<keyword evidence="3" id="KW-0472">Membrane</keyword>
<evidence type="ECO:0000256" key="3">
    <source>
        <dbReference type="SAM" id="Phobius"/>
    </source>
</evidence>
<keyword evidence="5" id="KW-0813">Transport</keyword>
<dbReference type="InterPro" id="IPR025997">
    <property type="entry name" value="SBP_2_dom"/>
</dbReference>
<sequence>MISADNKVVLSSLLPGANGDATGSIGGLHSANRFWEGKMKFGLKSLLAGAAVAAALMCSSVIANAADIRIVAVTHGQANDPFWSVVKNGVNAAAKDMGVSVDYRAPETFDMVSMGQLIDAAVNQKPDGLIVSVPDASALGPSIKKAVAAGIPVISINSGSDVSKELGALLHVGQDEYTAGKAAGAKLHELGGKEGLCVNQEVGNVSLDLRCKGFADGFGGKVTVLPVSNDPADVRAKVKAALSSNTAVDTVMALGAGTAGEPSLAAVEDVGMTGKIKVATFDLSADFLKAVADGKAAFAIDQQQFLQGYLPVVFLANYAKYGLIPGGNVPSGPNLITKEKAAQVVDLSAKGIR</sequence>
<dbReference type="CDD" id="cd06312">
    <property type="entry name" value="PBP1_ABC_sugar_binding-like"/>
    <property type="match status" value="1"/>
</dbReference>
<evidence type="ECO:0000313" key="5">
    <source>
        <dbReference type="EMBL" id="MBB4237567.1"/>
    </source>
</evidence>
<proteinExistence type="inferred from homology"/>
<keyword evidence="3" id="KW-0812">Transmembrane</keyword>
<evidence type="ECO:0000256" key="1">
    <source>
        <dbReference type="ARBA" id="ARBA00004418"/>
    </source>
</evidence>
<dbReference type="EMBL" id="JACIFY010000016">
    <property type="protein sequence ID" value="MBB4237567.1"/>
    <property type="molecule type" value="Genomic_DNA"/>
</dbReference>
<protein>
    <submittedName>
        <fullName evidence="5">Simple sugar transport system substrate-binding protein</fullName>
    </submittedName>
</protein>
<evidence type="ECO:0000313" key="6">
    <source>
        <dbReference type="Proteomes" id="UP000540909"/>
    </source>
</evidence>
<dbReference type="InterPro" id="IPR028082">
    <property type="entry name" value="Peripla_BP_I"/>
</dbReference>
<feature type="transmembrane region" description="Helical" evidence="3">
    <location>
        <begin position="41"/>
        <end position="63"/>
    </location>
</feature>
<gene>
    <name evidence="5" type="ORF">GGD57_004169</name>
</gene>
<dbReference type="AlphaFoldDB" id="A0A7W6W6E7"/>
<dbReference type="PANTHER" id="PTHR30036:SF7">
    <property type="entry name" value="ABC TRANSPORTER PERIPLASMIC-BINDING PROTEIN YPHF"/>
    <property type="match status" value="1"/>
</dbReference>
<accession>A0A7W6W6E7</accession>
<dbReference type="PANTHER" id="PTHR30036">
    <property type="entry name" value="D-XYLOSE-BINDING PERIPLASMIC PROTEIN"/>
    <property type="match status" value="1"/>
</dbReference>
<keyword evidence="5" id="KW-0762">Sugar transport</keyword>
<comment type="similarity">
    <text evidence="2">Belongs to the bacterial solute-binding protein 2 family.</text>
</comment>
<evidence type="ECO:0000259" key="4">
    <source>
        <dbReference type="Pfam" id="PF13407"/>
    </source>
</evidence>